<dbReference type="PANTHER" id="PTHR30528">
    <property type="entry name" value="CYTOPLASMIC PROTEIN"/>
    <property type="match status" value="1"/>
</dbReference>
<dbReference type="KEGG" id="saca:FFV09_20625"/>
<dbReference type="Pfam" id="PF06224">
    <property type="entry name" value="AlkZ-like"/>
    <property type="match status" value="1"/>
</dbReference>
<dbReference type="OrthoDB" id="9787207at2"/>
<dbReference type="RefSeq" id="WP_141449581.1">
    <property type="nucleotide sequence ID" value="NZ_CP041217.1"/>
</dbReference>
<evidence type="ECO:0000313" key="1">
    <source>
        <dbReference type="EMBL" id="QDH23044.1"/>
    </source>
</evidence>
<proteinExistence type="predicted"/>
<dbReference type="EMBL" id="CP041217">
    <property type="protein sequence ID" value="QDH23044.1"/>
    <property type="molecule type" value="Genomic_DNA"/>
</dbReference>
<sequence>MQPTTKTLTREEARRFLLDYHGLSPAVDASGKAGIMDYVRRVGCIQFDPLNVVGTNPELVLQSRISDFERGMLEQLLYEDRKLIDYWDKNMAIFAIEDWPYFERYRQRHQAWLKANPVAAAAVLEEIERRGPLCSADLAYDEKVDWAWGPTRLARAALEGSYFAGRLVVHRKKAGRKYYDLAERVLPAELYGQPDRFASDEAYNEWALLRRIGSVGLLWNRPSDALLMTHLKAPQRLAAFEALLARGEIRPVEVDGIDRPLYIRSSDYSLLERSLAANRQPTDRSLLETSLAQGSPGPTAMRACILAPLDNLLWDRRLILDLFDFDYRWEVYKPAAERKYGYYVLPVVADGRFVARFEPEKQRKAAPLVIKQWWWEAGEGTEAEVRQSVERALHRFARSLGTTFEGVLPEAEGPAAY</sequence>
<dbReference type="PANTHER" id="PTHR30528:SF0">
    <property type="entry name" value="CYTOPLASMIC PROTEIN"/>
    <property type="match status" value="1"/>
</dbReference>
<dbReference type="AlphaFoldDB" id="A0A4Y6V0Y9"/>
<name>A0A4Y6V0Y9_SACBS</name>
<accession>A0A4Y6V0Y9</accession>
<reference evidence="1 2" key="1">
    <citation type="submission" date="2019-06" db="EMBL/GenBank/DDBJ databases">
        <title>Saccharibacillus brassicae sp. nov., an endophytic bacterium isolated from Chinese cabbage seeds (Brassica pekinensis).</title>
        <authorList>
            <person name="Jiang L."/>
            <person name="Lee J."/>
            <person name="Kim S.W."/>
        </authorList>
    </citation>
    <scope>NUCLEOTIDE SEQUENCE [LARGE SCALE GENOMIC DNA]</scope>
    <source>
        <strain evidence="2">KCTC 43072 / ATSA2</strain>
    </source>
</reference>
<dbReference type="InterPro" id="IPR009351">
    <property type="entry name" value="AlkZ-like"/>
</dbReference>
<keyword evidence="2" id="KW-1185">Reference proteome</keyword>
<protein>
    <submittedName>
        <fullName evidence="1">Winged helix-turn-helix domain-containing protein</fullName>
    </submittedName>
</protein>
<gene>
    <name evidence="1" type="ORF">FFV09_20625</name>
</gene>
<organism evidence="1 2">
    <name type="scientific">Saccharibacillus brassicae</name>
    <dbReference type="NCBI Taxonomy" id="2583377"/>
    <lineage>
        <taxon>Bacteria</taxon>
        <taxon>Bacillati</taxon>
        <taxon>Bacillota</taxon>
        <taxon>Bacilli</taxon>
        <taxon>Bacillales</taxon>
        <taxon>Paenibacillaceae</taxon>
        <taxon>Saccharibacillus</taxon>
    </lineage>
</organism>
<dbReference type="Proteomes" id="UP000316968">
    <property type="component" value="Chromosome"/>
</dbReference>
<evidence type="ECO:0000313" key="2">
    <source>
        <dbReference type="Proteomes" id="UP000316968"/>
    </source>
</evidence>